<dbReference type="InterPro" id="IPR005545">
    <property type="entry name" value="YCII"/>
</dbReference>
<comment type="caution">
    <text evidence="3">The sequence shown here is derived from an EMBL/GenBank/DDBJ whole genome shotgun (WGS) entry which is preliminary data.</text>
</comment>
<dbReference type="Proteomes" id="UP000603904">
    <property type="component" value="Unassembled WGS sequence"/>
</dbReference>
<proteinExistence type="inferred from homology"/>
<dbReference type="PANTHER" id="PTHR35174">
    <property type="entry name" value="BLL7171 PROTEIN-RELATED"/>
    <property type="match status" value="1"/>
</dbReference>
<keyword evidence="4" id="KW-1185">Reference proteome</keyword>
<dbReference type="PANTHER" id="PTHR35174:SF3">
    <property type="entry name" value="BLL7171 PROTEIN"/>
    <property type="match status" value="1"/>
</dbReference>
<evidence type="ECO:0000256" key="1">
    <source>
        <dbReference type="ARBA" id="ARBA00007689"/>
    </source>
</evidence>
<dbReference type="EMBL" id="BOOC01000011">
    <property type="protein sequence ID" value="GIH39994.1"/>
    <property type="molecule type" value="Genomic_DNA"/>
</dbReference>
<dbReference type="Pfam" id="PF03795">
    <property type="entry name" value="YCII"/>
    <property type="match status" value="1"/>
</dbReference>
<feature type="domain" description="YCII-related" evidence="2">
    <location>
        <begin position="1"/>
        <end position="113"/>
    </location>
</feature>
<dbReference type="InterPro" id="IPR011008">
    <property type="entry name" value="Dimeric_a/b-barrel"/>
</dbReference>
<evidence type="ECO:0000259" key="2">
    <source>
        <dbReference type="Pfam" id="PF03795"/>
    </source>
</evidence>
<organism evidence="3 4">
    <name type="scientific">Microbispora corallina</name>
    <dbReference type="NCBI Taxonomy" id="83302"/>
    <lineage>
        <taxon>Bacteria</taxon>
        <taxon>Bacillati</taxon>
        <taxon>Actinomycetota</taxon>
        <taxon>Actinomycetes</taxon>
        <taxon>Streptosporangiales</taxon>
        <taxon>Streptosporangiaceae</taxon>
        <taxon>Microbispora</taxon>
    </lineage>
</organism>
<comment type="similarity">
    <text evidence="1">Belongs to the YciI family.</text>
</comment>
<gene>
    <name evidence="3" type="ORF">Mco01_29940</name>
</gene>
<dbReference type="RefSeq" id="WP_204057461.1">
    <property type="nucleotide sequence ID" value="NZ_BAAAGP010000027.1"/>
</dbReference>
<protein>
    <recommendedName>
        <fullName evidence="2">YCII-related domain-containing protein</fullName>
    </recommendedName>
</protein>
<sequence length="120" mass="13242">MKYLLIMYMNPTIWESLSEEEQNAVFQGHDEFQKTIIASGEMVGTKAVGDPSQTTVVRVRDGAANVAEGPYVPGEEFFCGYYVVDCATRERADELAALIPDARHTAVEVRPIVFEGGPEL</sequence>
<name>A0ABQ4FYT4_9ACTN</name>
<dbReference type="SUPFAM" id="SSF54909">
    <property type="entry name" value="Dimeric alpha+beta barrel"/>
    <property type="match status" value="1"/>
</dbReference>
<reference evidence="3 4" key="1">
    <citation type="submission" date="2021-01" db="EMBL/GenBank/DDBJ databases">
        <title>Whole genome shotgun sequence of Microbispora corallina NBRC 16416.</title>
        <authorList>
            <person name="Komaki H."/>
            <person name="Tamura T."/>
        </authorList>
    </citation>
    <scope>NUCLEOTIDE SEQUENCE [LARGE SCALE GENOMIC DNA]</scope>
    <source>
        <strain evidence="3 4">NBRC 16416</strain>
    </source>
</reference>
<dbReference type="Gene3D" id="3.30.70.1060">
    <property type="entry name" value="Dimeric alpha+beta barrel"/>
    <property type="match status" value="1"/>
</dbReference>
<evidence type="ECO:0000313" key="4">
    <source>
        <dbReference type="Proteomes" id="UP000603904"/>
    </source>
</evidence>
<evidence type="ECO:0000313" key="3">
    <source>
        <dbReference type="EMBL" id="GIH39994.1"/>
    </source>
</evidence>
<accession>A0ABQ4FYT4</accession>